<feature type="coiled-coil region" evidence="10">
    <location>
        <begin position="605"/>
        <end position="633"/>
    </location>
</feature>
<dbReference type="InterPro" id="IPR029016">
    <property type="entry name" value="GAF-like_dom_sf"/>
</dbReference>
<feature type="compositionally biased region" description="Polar residues" evidence="11">
    <location>
        <begin position="20"/>
        <end position="55"/>
    </location>
</feature>
<sequence>MTQLSPKPSSSNDSNGNGSYPQNLQLSGQSPATNSSSFRQVEYSQDQKAFKQPQSVDLVLPDNGTRHPRHKKGLGWLSTSLRVKAMLVALAIGTLPVLGIGTFAYISTSQGLEKDTFADLQINTEDLSDKLTAFIGERYKDIEVYANLAIFSDANVAKSLTVEQKNELLQEYVQSSGLYTSIGVVDLKGDFLYKSDGETLDNASQNDWFQAVLKTDRPFISEPRASRSTGVFSIFFAAPVKDSATGKTIGIIRARLPVSTFQEVFGITGDRSQEFFTFDSKNAIFASSAEKSVGQTLDKVFPLMTAQIKKVGRKDTYTFGQDQVTLVNSLQVFNPTEQLKEQYGLNWSVIIATNRNIALATQSQLLLTVLLGTGVTLLGVGAIAAFIANRATRPLLDAAKAVDKIGQGELDTRLTVQGEDELAVLGSNINQMASQLGTFVQEQALLGKVTGTRTFNLQDLNELFSKVVEDARYIVNADRVLIYRFNPDGGGDVSAESVARGWPHALNDKIEESYSPEQLRDLYADGRVFPVKNVLEADLYPAQRRFMERLQVMASLEVPILQEGKPYGLLMVHHCGIPHDWQASEINFLKQLAAQLGLSLDRVVLLEETEQLAEEQRQLKEGLQKRALELLMEVDPISKGDLTIRARVTADEIGTIADSYNSTVANLRKIVLQVQEAASQVAQTTSTNEASVQALSVEALHQAEEIAEALNKAQEMAHSVRVIAANAEQAEAAVKESAQTVREGDIAMNRTVDGILSIRETVAETAKKVKHLGESSQKISTVVNLISTFAAQTNLLALNASIEAARAGEEGRGFAVVADEVRTLARQSAEATSEIEQLVAGIQAETNEVVAAMEAGTEQVVTGTKLVDETRQSLNKITAASSKINQLVEAITQATVVQSQASEAVTQTMTNVAKSANNTSKEAGIVSSSFEELLTVAQALQEDVRRFKVS</sequence>
<dbReference type="PROSITE" id="PS50885">
    <property type="entry name" value="HAMP"/>
    <property type="match status" value="2"/>
</dbReference>
<dbReference type="GO" id="GO:0005886">
    <property type="term" value="C:plasma membrane"/>
    <property type="evidence" value="ECO:0007669"/>
    <property type="project" value="UniProtKB-SubCell"/>
</dbReference>
<feature type="transmembrane region" description="Helical" evidence="12">
    <location>
        <begin position="365"/>
        <end position="388"/>
    </location>
</feature>
<evidence type="ECO:0000256" key="8">
    <source>
        <dbReference type="ARBA" id="ARBA00029447"/>
    </source>
</evidence>
<dbReference type="Gene3D" id="3.30.450.20">
    <property type="entry name" value="PAS domain"/>
    <property type="match status" value="1"/>
</dbReference>
<comment type="subcellular location">
    <subcellularLocation>
        <location evidence="1">Cell membrane</location>
        <topology evidence="1">Multi-pass membrane protein</topology>
    </subcellularLocation>
</comment>
<dbReference type="InterPro" id="IPR004090">
    <property type="entry name" value="Chemotax_Me-accpt_rcpt"/>
</dbReference>
<dbReference type="Pfam" id="PF00015">
    <property type="entry name" value="MCPsignal"/>
    <property type="match status" value="1"/>
</dbReference>
<comment type="caution">
    <text evidence="16">The sequence shown here is derived from an EMBL/GenBank/DDBJ whole genome shotgun (WGS) entry which is preliminary data.</text>
</comment>
<comment type="similarity">
    <text evidence="8">Belongs to the methyl-accepting chemotaxis (MCP) protein family.</text>
</comment>
<gene>
    <name evidence="16" type="ORF">KME25_10110</name>
</gene>
<dbReference type="SUPFAM" id="SSF58104">
    <property type="entry name" value="Methyl-accepting chemotaxis protein (MCP) signaling domain"/>
    <property type="match status" value="1"/>
</dbReference>
<dbReference type="FunFam" id="1.10.287.950:FF:000001">
    <property type="entry name" value="Methyl-accepting chemotaxis sensory transducer"/>
    <property type="match status" value="1"/>
</dbReference>
<dbReference type="Gene3D" id="6.10.340.10">
    <property type="match status" value="1"/>
</dbReference>
<dbReference type="GO" id="GO:0006935">
    <property type="term" value="P:chemotaxis"/>
    <property type="evidence" value="ECO:0007669"/>
    <property type="project" value="UniProtKB-KW"/>
</dbReference>
<dbReference type="SUPFAM" id="SSF158472">
    <property type="entry name" value="HAMP domain-like"/>
    <property type="match status" value="1"/>
</dbReference>
<dbReference type="PROSITE" id="PS50111">
    <property type="entry name" value="CHEMOTAXIS_TRANSDUC_2"/>
    <property type="match status" value="1"/>
</dbReference>
<dbReference type="Pfam" id="PF02743">
    <property type="entry name" value="dCache_1"/>
    <property type="match status" value="1"/>
</dbReference>
<dbReference type="EMBL" id="JAHHIF010000010">
    <property type="protein sequence ID" value="MBW4544779.1"/>
    <property type="molecule type" value="Genomic_DNA"/>
</dbReference>
<feature type="compositionally biased region" description="Low complexity" evidence="11">
    <location>
        <begin position="9"/>
        <end position="19"/>
    </location>
</feature>
<evidence type="ECO:0000256" key="2">
    <source>
        <dbReference type="ARBA" id="ARBA00022475"/>
    </source>
</evidence>
<dbReference type="PRINTS" id="PR00260">
    <property type="entry name" value="CHEMTRNSDUCR"/>
</dbReference>
<dbReference type="GO" id="GO:0007165">
    <property type="term" value="P:signal transduction"/>
    <property type="evidence" value="ECO:0007669"/>
    <property type="project" value="UniProtKB-KW"/>
</dbReference>
<proteinExistence type="inferred from homology"/>
<keyword evidence="2" id="KW-1003">Cell membrane</keyword>
<keyword evidence="10" id="KW-0175">Coiled coil</keyword>
<evidence type="ECO:0000259" key="15">
    <source>
        <dbReference type="PROSITE" id="PS50885"/>
    </source>
</evidence>
<dbReference type="Proteomes" id="UP000753908">
    <property type="component" value="Unassembled WGS sequence"/>
</dbReference>
<dbReference type="SMART" id="SM00065">
    <property type="entry name" value="GAF"/>
    <property type="match status" value="1"/>
</dbReference>
<dbReference type="AlphaFoldDB" id="A0A951PKW6"/>
<dbReference type="InterPro" id="IPR029151">
    <property type="entry name" value="Sensor-like_sf"/>
</dbReference>
<dbReference type="CDD" id="cd18773">
    <property type="entry name" value="PDC1_HK_sensor"/>
    <property type="match status" value="1"/>
</dbReference>
<dbReference type="InterPro" id="IPR016132">
    <property type="entry name" value="Phyto_chromo_attachment"/>
</dbReference>
<dbReference type="CDD" id="cd11386">
    <property type="entry name" value="MCP_signal"/>
    <property type="match status" value="1"/>
</dbReference>
<organism evidence="16 17">
    <name type="scientific">Symplocastrum torsivum CPER-KK1</name>
    <dbReference type="NCBI Taxonomy" id="450513"/>
    <lineage>
        <taxon>Bacteria</taxon>
        <taxon>Bacillati</taxon>
        <taxon>Cyanobacteriota</taxon>
        <taxon>Cyanophyceae</taxon>
        <taxon>Oscillatoriophycideae</taxon>
        <taxon>Oscillatoriales</taxon>
        <taxon>Microcoleaceae</taxon>
        <taxon>Symplocastrum</taxon>
    </lineage>
</organism>
<feature type="domain" description="HAMP" evidence="15">
    <location>
        <begin position="621"/>
        <end position="672"/>
    </location>
</feature>
<feature type="domain" description="Phytochrome chromophore attachment site" evidence="13">
    <location>
        <begin position="459"/>
        <end position="595"/>
    </location>
</feature>
<dbReference type="InterPro" id="IPR033479">
    <property type="entry name" value="dCache_1"/>
</dbReference>
<keyword evidence="6 12" id="KW-0472">Membrane</keyword>
<evidence type="ECO:0000256" key="5">
    <source>
        <dbReference type="ARBA" id="ARBA00022989"/>
    </source>
</evidence>
<dbReference type="Pfam" id="PF00672">
    <property type="entry name" value="HAMP"/>
    <property type="match status" value="2"/>
</dbReference>
<evidence type="ECO:0000256" key="9">
    <source>
        <dbReference type="PROSITE-ProRule" id="PRU00284"/>
    </source>
</evidence>
<evidence type="ECO:0000259" key="14">
    <source>
        <dbReference type="PROSITE" id="PS50111"/>
    </source>
</evidence>
<keyword evidence="7 9" id="KW-0807">Transducer</keyword>
<evidence type="ECO:0000256" key="4">
    <source>
        <dbReference type="ARBA" id="ARBA00022692"/>
    </source>
</evidence>
<dbReference type="PANTHER" id="PTHR32089:SF114">
    <property type="entry name" value="METHYL-ACCEPTING CHEMOTAXIS PROTEIN MCPB"/>
    <property type="match status" value="1"/>
</dbReference>
<reference evidence="16" key="1">
    <citation type="submission" date="2021-05" db="EMBL/GenBank/DDBJ databases">
        <authorList>
            <person name="Pietrasiak N."/>
            <person name="Ward R."/>
            <person name="Stajich J.E."/>
            <person name="Kurbessoian T."/>
        </authorList>
    </citation>
    <scope>NUCLEOTIDE SEQUENCE</scope>
    <source>
        <strain evidence="16">CPER-KK1</strain>
    </source>
</reference>
<accession>A0A951PKW6</accession>
<name>A0A951PKW6_9CYAN</name>
<dbReference type="Pfam" id="PF01590">
    <property type="entry name" value="GAF"/>
    <property type="match status" value="1"/>
</dbReference>
<dbReference type="InterPro" id="IPR004089">
    <property type="entry name" value="MCPsignal_dom"/>
</dbReference>
<feature type="domain" description="Methyl-accepting transducer" evidence="14">
    <location>
        <begin position="677"/>
        <end position="913"/>
    </location>
</feature>
<keyword evidence="3" id="KW-0145">Chemotaxis</keyword>
<evidence type="ECO:0000256" key="7">
    <source>
        <dbReference type="ARBA" id="ARBA00023224"/>
    </source>
</evidence>
<dbReference type="SUPFAM" id="SSF103190">
    <property type="entry name" value="Sensory domain-like"/>
    <property type="match status" value="1"/>
</dbReference>
<evidence type="ECO:0000256" key="12">
    <source>
        <dbReference type="SAM" id="Phobius"/>
    </source>
</evidence>
<evidence type="ECO:0000256" key="6">
    <source>
        <dbReference type="ARBA" id="ARBA00023136"/>
    </source>
</evidence>
<dbReference type="GO" id="GO:0004888">
    <property type="term" value="F:transmembrane signaling receptor activity"/>
    <property type="evidence" value="ECO:0007669"/>
    <property type="project" value="InterPro"/>
</dbReference>
<protein>
    <submittedName>
        <fullName evidence="16">GAF domain-containing protein</fullName>
    </submittedName>
</protein>
<dbReference type="InterPro" id="IPR003660">
    <property type="entry name" value="HAMP_dom"/>
</dbReference>
<feature type="region of interest" description="Disordered" evidence="11">
    <location>
        <begin position="1"/>
        <end position="71"/>
    </location>
</feature>
<keyword evidence="4 12" id="KW-0812">Transmembrane</keyword>
<dbReference type="SUPFAM" id="SSF55781">
    <property type="entry name" value="GAF domain-like"/>
    <property type="match status" value="1"/>
</dbReference>
<feature type="transmembrane region" description="Helical" evidence="12">
    <location>
        <begin position="85"/>
        <end position="106"/>
    </location>
</feature>
<evidence type="ECO:0000259" key="13">
    <source>
        <dbReference type="PROSITE" id="PS50046"/>
    </source>
</evidence>
<dbReference type="Gene3D" id="3.30.450.40">
    <property type="match status" value="1"/>
</dbReference>
<evidence type="ECO:0000256" key="11">
    <source>
        <dbReference type="SAM" id="MobiDB-lite"/>
    </source>
</evidence>
<evidence type="ECO:0000256" key="1">
    <source>
        <dbReference type="ARBA" id="ARBA00004651"/>
    </source>
</evidence>
<dbReference type="SMART" id="SM00304">
    <property type="entry name" value="HAMP"/>
    <property type="match status" value="2"/>
</dbReference>
<dbReference type="CDD" id="cd06225">
    <property type="entry name" value="HAMP"/>
    <property type="match status" value="2"/>
</dbReference>
<reference evidence="16" key="2">
    <citation type="journal article" date="2022" name="Microbiol. Resour. Announc.">
        <title>Metagenome Sequencing to Explore Phylogenomics of Terrestrial Cyanobacteria.</title>
        <authorList>
            <person name="Ward R.D."/>
            <person name="Stajich J.E."/>
            <person name="Johansen J.R."/>
            <person name="Huntemann M."/>
            <person name="Clum A."/>
            <person name="Foster B."/>
            <person name="Foster B."/>
            <person name="Roux S."/>
            <person name="Palaniappan K."/>
            <person name="Varghese N."/>
            <person name="Mukherjee S."/>
            <person name="Reddy T.B.K."/>
            <person name="Daum C."/>
            <person name="Copeland A."/>
            <person name="Chen I.A."/>
            <person name="Ivanova N.N."/>
            <person name="Kyrpides N.C."/>
            <person name="Shapiro N."/>
            <person name="Eloe-Fadrosh E.A."/>
            <person name="Pietrasiak N."/>
        </authorList>
    </citation>
    <scope>NUCLEOTIDE SEQUENCE</scope>
    <source>
        <strain evidence="16">CPER-KK1</strain>
    </source>
</reference>
<feature type="domain" description="HAMP" evidence="15">
    <location>
        <begin position="389"/>
        <end position="441"/>
    </location>
</feature>
<dbReference type="Gene3D" id="1.10.287.950">
    <property type="entry name" value="Methyl-accepting chemotaxis protein"/>
    <property type="match status" value="1"/>
</dbReference>
<dbReference type="PANTHER" id="PTHR32089">
    <property type="entry name" value="METHYL-ACCEPTING CHEMOTAXIS PROTEIN MCPB"/>
    <property type="match status" value="1"/>
</dbReference>
<evidence type="ECO:0000313" key="16">
    <source>
        <dbReference type="EMBL" id="MBW4544779.1"/>
    </source>
</evidence>
<dbReference type="PROSITE" id="PS50046">
    <property type="entry name" value="PHYTOCHROME_2"/>
    <property type="match status" value="1"/>
</dbReference>
<evidence type="ECO:0000256" key="10">
    <source>
        <dbReference type="SAM" id="Coils"/>
    </source>
</evidence>
<dbReference type="SMART" id="SM00283">
    <property type="entry name" value="MA"/>
    <property type="match status" value="1"/>
</dbReference>
<dbReference type="InterPro" id="IPR003018">
    <property type="entry name" value="GAF"/>
</dbReference>
<evidence type="ECO:0000256" key="3">
    <source>
        <dbReference type="ARBA" id="ARBA00022500"/>
    </source>
</evidence>
<evidence type="ECO:0000313" key="17">
    <source>
        <dbReference type="Proteomes" id="UP000753908"/>
    </source>
</evidence>
<keyword evidence="5 12" id="KW-1133">Transmembrane helix</keyword>